<dbReference type="AlphaFoldDB" id="A0A7D4UAB2"/>
<dbReference type="InterPro" id="IPR016181">
    <property type="entry name" value="Acyl_CoA_acyltransferase"/>
</dbReference>
<accession>A0A7D4UAB2</accession>
<dbReference type="GO" id="GO:0016747">
    <property type="term" value="F:acyltransferase activity, transferring groups other than amino-acyl groups"/>
    <property type="evidence" value="ECO:0007669"/>
    <property type="project" value="InterPro"/>
</dbReference>
<keyword evidence="3" id="KW-1185">Reference proteome</keyword>
<feature type="domain" description="N-acetyltransferase" evidence="1">
    <location>
        <begin position="41"/>
        <end position="200"/>
    </location>
</feature>
<dbReference type="Pfam" id="PF00583">
    <property type="entry name" value="Acetyltransf_1"/>
    <property type="match status" value="1"/>
</dbReference>
<dbReference type="Gene3D" id="3.40.630.30">
    <property type="match status" value="1"/>
</dbReference>
<organism evidence="2 3">
    <name type="scientific">Mucilaginibacter mali</name>
    <dbReference type="NCBI Taxonomy" id="2740462"/>
    <lineage>
        <taxon>Bacteria</taxon>
        <taxon>Pseudomonadati</taxon>
        <taxon>Bacteroidota</taxon>
        <taxon>Sphingobacteriia</taxon>
        <taxon>Sphingobacteriales</taxon>
        <taxon>Sphingobacteriaceae</taxon>
        <taxon>Mucilaginibacter</taxon>
    </lineage>
</organism>
<dbReference type="EMBL" id="CP054139">
    <property type="protein sequence ID" value="QKJ29798.1"/>
    <property type="molecule type" value="Genomic_DNA"/>
</dbReference>
<dbReference type="RefSeq" id="WP_173414490.1">
    <property type="nucleotide sequence ID" value="NZ_CP054139.1"/>
</dbReference>
<gene>
    <name evidence="2" type="ORF">HQ865_08520</name>
</gene>
<dbReference type="InterPro" id="IPR000182">
    <property type="entry name" value="GNAT_dom"/>
</dbReference>
<dbReference type="CDD" id="cd04301">
    <property type="entry name" value="NAT_SF"/>
    <property type="match status" value="1"/>
</dbReference>
<evidence type="ECO:0000313" key="3">
    <source>
        <dbReference type="Proteomes" id="UP000505355"/>
    </source>
</evidence>
<dbReference type="SUPFAM" id="SSF55729">
    <property type="entry name" value="Acyl-CoA N-acyltransferases (Nat)"/>
    <property type="match status" value="1"/>
</dbReference>
<name>A0A7D4UAB2_9SPHI</name>
<dbReference type="PROSITE" id="PS51186">
    <property type="entry name" value="GNAT"/>
    <property type="match status" value="1"/>
</dbReference>
<dbReference type="Proteomes" id="UP000505355">
    <property type="component" value="Chromosome"/>
</dbReference>
<proteinExistence type="predicted"/>
<reference evidence="2 3" key="1">
    <citation type="submission" date="2020-05" db="EMBL/GenBank/DDBJ databases">
        <title>Mucilaginibacter mali sp. nov.</title>
        <authorList>
            <person name="Kim H.S."/>
            <person name="Lee K.C."/>
            <person name="Suh M.K."/>
            <person name="Kim J.-S."/>
            <person name="Han K.-I."/>
            <person name="Eom M.K."/>
            <person name="Shin Y.K."/>
            <person name="Lee J.-S."/>
        </authorList>
    </citation>
    <scope>NUCLEOTIDE SEQUENCE [LARGE SCALE GENOMIC DNA]</scope>
    <source>
        <strain evidence="2 3">G2-14</strain>
    </source>
</reference>
<dbReference type="KEGG" id="mmab:HQ865_08520"/>
<keyword evidence="2" id="KW-0808">Transferase</keyword>
<evidence type="ECO:0000259" key="1">
    <source>
        <dbReference type="PROSITE" id="PS51186"/>
    </source>
</evidence>
<sequence length="204" mass="23683">MKAFIKNTVNSAARYLSAFGRPSKRENMRLMNKRGDMPDDFVIREATIDDIKLLAKLHVQTWNETYWNVKRKPTLETRLSQWEEKFNEPAANHFCFLVINPQKDLIGFAYGKRYAHDDLPAYRGELNKLYLLSAYHHLGLGRKLVTKVAERFLSMGIDNMVLFGTPRNPSCHFHEVMGGRRLYAANGEFHGGYAWDDLMVIIDR</sequence>
<protein>
    <submittedName>
        <fullName evidence="2">GNAT family N-acetyltransferase</fullName>
    </submittedName>
</protein>
<evidence type="ECO:0000313" key="2">
    <source>
        <dbReference type="EMBL" id="QKJ29798.1"/>
    </source>
</evidence>